<evidence type="ECO:0000256" key="1">
    <source>
        <dbReference type="SAM" id="MobiDB-lite"/>
    </source>
</evidence>
<evidence type="ECO:0000313" key="2">
    <source>
        <dbReference type="EMBL" id="QJA82684.1"/>
    </source>
</evidence>
<sequence length="114" mass="12212">MTTQAQATTATATDAADKNDPNTVTLDTPVKHGDQTITRVTLRKPKAGELRGIALSELLQLKVEAIQTVVPRISSPMLHKQDMANMDPADLVSLGSVVIGFLLTKDQKADFLTA</sequence>
<gene>
    <name evidence="2" type="ORF">MM415A00378_0029</name>
</gene>
<accession>A0A6M3KM56</accession>
<dbReference type="AlphaFoldDB" id="A0A6M3KM56"/>
<dbReference type="EMBL" id="MT142493">
    <property type="protein sequence ID" value="QJA82684.1"/>
    <property type="molecule type" value="Genomic_DNA"/>
</dbReference>
<feature type="region of interest" description="Disordered" evidence="1">
    <location>
        <begin position="1"/>
        <end position="30"/>
    </location>
</feature>
<protein>
    <submittedName>
        <fullName evidence="2">Putative tail assembly chaperone</fullName>
    </submittedName>
</protein>
<dbReference type="Pfam" id="PF10109">
    <property type="entry name" value="Phage_TAC_7"/>
    <property type="match status" value="1"/>
</dbReference>
<feature type="compositionally biased region" description="Low complexity" evidence="1">
    <location>
        <begin position="1"/>
        <end position="14"/>
    </location>
</feature>
<reference evidence="2" key="1">
    <citation type="submission" date="2020-03" db="EMBL/GenBank/DDBJ databases">
        <title>The deep terrestrial virosphere.</title>
        <authorList>
            <person name="Holmfeldt K."/>
            <person name="Nilsson E."/>
            <person name="Simone D."/>
            <person name="Lopez-Fernandez M."/>
            <person name="Wu X."/>
            <person name="de Brujin I."/>
            <person name="Lundin D."/>
            <person name="Andersson A."/>
            <person name="Bertilsson S."/>
            <person name="Dopson M."/>
        </authorList>
    </citation>
    <scope>NUCLEOTIDE SEQUENCE</scope>
    <source>
        <strain evidence="2">MM415A00378</strain>
    </source>
</reference>
<dbReference type="InterPro" id="IPR019289">
    <property type="entry name" value="Phage_tail_E/E"/>
</dbReference>
<name>A0A6M3KM56_9ZZZZ</name>
<proteinExistence type="predicted"/>
<organism evidence="2">
    <name type="scientific">viral metagenome</name>
    <dbReference type="NCBI Taxonomy" id="1070528"/>
    <lineage>
        <taxon>unclassified sequences</taxon>
        <taxon>metagenomes</taxon>
        <taxon>organismal metagenomes</taxon>
    </lineage>
</organism>